<dbReference type="Proteomes" id="UP000077671">
    <property type="component" value="Unassembled WGS sequence"/>
</dbReference>
<evidence type="ECO:0000313" key="3">
    <source>
        <dbReference type="Proteomes" id="UP000077671"/>
    </source>
</evidence>
<protein>
    <submittedName>
        <fullName evidence="2">Uncharacterized protein</fullName>
    </submittedName>
</protein>
<reference evidence="2" key="1">
    <citation type="submission" date="2016-04" db="EMBL/GenBank/DDBJ databases">
        <authorList>
            <person name="Nguyen H.D."/>
            <person name="Kesanakurti P."/>
            <person name="Cullis J."/>
            <person name="Levesque C.A."/>
            <person name="Hambleton S."/>
        </authorList>
    </citation>
    <scope>NUCLEOTIDE SEQUENCE</scope>
    <source>
        <strain evidence="2">DAOMC 238032</strain>
    </source>
</reference>
<comment type="caution">
    <text evidence="2">The sequence shown here is derived from an EMBL/GenBank/DDBJ whole genome shotgun (WGS) entry which is preliminary data.</text>
</comment>
<dbReference type="EMBL" id="LWDD02001916">
    <property type="protein sequence ID" value="KAE8243851.1"/>
    <property type="molecule type" value="Genomic_DNA"/>
</dbReference>
<proteinExistence type="predicted"/>
<name>A0A8T8SM34_9BASI</name>
<evidence type="ECO:0000313" key="2">
    <source>
        <dbReference type="EMBL" id="KAE8243851.1"/>
    </source>
</evidence>
<reference evidence="2" key="2">
    <citation type="journal article" date="2019" name="IMA Fungus">
        <title>Genome sequencing and comparison of five Tilletia species to identify candidate genes for the detection of regulated species infecting wheat.</title>
        <authorList>
            <person name="Nguyen H.D.T."/>
            <person name="Sultana T."/>
            <person name="Kesanakurti P."/>
            <person name="Hambleton S."/>
        </authorList>
    </citation>
    <scope>NUCLEOTIDE SEQUENCE</scope>
    <source>
        <strain evidence="2">DAOMC 238032</strain>
    </source>
</reference>
<accession>A0A8T8SM34</accession>
<feature type="non-terminal residue" evidence="2">
    <location>
        <position position="26"/>
    </location>
</feature>
<feature type="region of interest" description="Disordered" evidence="1">
    <location>
        <begin position="1"/>
        <end position="26"/>
    </location>
</feature>
<evidence type="ECO:0000256" key="1">
    <source>
        <dbReference type="SAM" id="MobiDB-lite"/>
    </source>
</evidence>
<organism evidence="2 3">
    <name type="scientific">Tilletia caries</name>
    <name type="common">wheat bunt fungus</name>
    <dbReference type="NCBI Taxonomy" id="13290"/>
    <lineage>
        <taxon>Eukaryota</taxon>
        <taxon>Fungi</taxon>
        <taxon>Dikarya</taxon>
        <taxon>Basidiomycota</taxon>
        <taxon>Ustilaginomycotina</taxon>
        <taxon>Exobasidiomycetes</taxon>
        <taxon>Tilletiales</taxon>
        <taxon>Tilletiaceae</taxon>
        <taxon>Tilletia</taxon>
    </lineage>
</organism>
<sequence>MAAIKDALSTAAEALHISPQAPTGPT</sequence>
<dbReference type="AlphaFoldDB" id="A0A8T8SM34"/>
<gene>
    <name evidence="2" type="ORF">A4X03_0g7663</name>
</gene>